<name>A0A9D4KGV2_DREPO</name>
<dbReference type="Proteomes" id="UP000828390">
    <property type="component" value="Unassembled WGS sequence"/>
</dbReference>
<evidence type="ECO:0000313" key="2">
    <source>
        <dbReference type="Proteomes" id="UP000828390"/>
    </source>
</evidence>
<protein>
    <submittedName>
        <fullName evidence="1">Uncharacterized protein</fullName>
    </submittedName>
</protein>
<proteinExistence type="predicted"/>
<comment type="caution">
    <text evidence="1">The sequence shown here is derived from an EMBL/GenBank/DDBJ whole genome shotgun (WGS) entry which is preliminary data.</text>
</comment>
<dbReference type="EMBL" id="JAIWYP010000004">
    <property type="protein sequence ID" value="KAH3839037.1"/>
    <property type="molecule type" value="Genomic_DNA"/>
</dbReference>
<accession>A0A9D4KGV2</accession>
<sequence>MLQSGYGMLTRQVSKTQALTSLRSKTVTMIGGINALGNHAPPFNIFPGKRWQGNFIKSAVAGSVDKMSESGCIYRGIFEENVTSHLARYAALNANVDDNPVTFILL</sequence>
<dbReference type="AlphaFoldDB" id="A0A9D4KGV2"/>
<reference evidence="1" key="1">
    <citation type="journal article" date="2019" name="bioRxiv">
        <title>The Genome of the Zebra Mussel, Dreissena polymorpha: A Resource for Invasive Species Research.</title>
        <authorList>
            <person name="McCartney M.A."/>
            <person name="Auch B."/>
            <person name="Kono T."/>
            <person name="Mallez S."/>
            <person name="Zhang Y."/>
            <person name="Obille A."/>
            <person name="Becker A."/>
            <person name="Abrahante J.E."/>
            <person name="Garbe J."/>
            <person name="Badalamenti J.P."/>
            <person name="Herman A."/>
            <person name="Mangelson H."/>
            <person name="Liachko I."/>
            <person name="Sullivan S."/>
            <person name="Sone E.D."/>
            <person name="Koren S."/>
            <person name="Silverstein K.A.T."/>
            <person name="Beckman K.B."/>
            <person name="Gohl D.M."/>
        </authorList>
    </citation>
    <scope>NUCLEOTIDE SEQUENCE</scope>
    <source>
        <strain evidence="1">Duluth1</strain>
        <tissue evidence="1">Whole animal</tissue>
    </source>
</reference>
<gene>
    <name evidence="1" type="ORF">DPMN_112458</name>
</gene>
<reference evidence="1" key="2">
    <citation type="submission" date="2020-11" db="EMBL/GenBank/DDBJ databases">
        <authorList>
            <person name="McCartney M.A."/>
            <person name="Auch B."/>
            <person name="Kono T."/>
            <person name="Mallez S."/>
            <person name="Becker A."/>
            <person name="Gohl D.M."/>
            <person name="Silverstein K.A.T."/>
            <person name="Koren S."/>
            <person name="Bechman K.B."/>
            <person name="Herman A."/>
            <person name="Abrahante J.E."/>
            <person name="Garbe J."/>
        </authorList>
    </citation>
    <scope>NUCLEOTIDE SEQUENCE</scope>
    <source>
        <strain evidence="1">Duluth1</strain>
        <tissue evidence="1">Whole animal</tissue>
    </source>
</reference>
<evidence type="ECO:0000313" key="1">
    <source>
        <dbReference type="EMBL" id="KAH3839037.1"/>
    </source>
</evidence>
<organism evidence="1 2">
    <name type="scientific">Dreissena polymorpha</name>
    <name type="common">Zebra mussel</name>
    <name type="synonym">Mytilus polymorpha</name>
    <dbReference type="NCBI Taxonomy" id="45954"/>
    <lineage>
        <taxon>Eukaryota</taxon>
        <taxon>Metazoa</taxon>
        <taxon>Spiralia</taxon>
        <taxon>Lophotrochozoa</taxon>
        <taxon>Mollusca</taxon>
        <taxon>Bivalvia</taxon>
        <taxon>Autobranchia</taxon>
        <taxon>Heteroconchia</taxon>
        <taxon>Euheterodonta</taxon>
        <taxon>Imparidentia</taxon>
        <taxon>Neoheterodontei</taxon>
        <taxon>Myida</taxon>
        <taxon>Dreissenoidea</taxon>
        <taxon>Dreissenidae</taxon>
        <taxon>Dreissena</taxon>
    </lineage>
</organism>
<keyword evidence="2" id="KW-1185">Reference proteome</keyword>